<organism evidence="2 3">
    <name type="scientific">Oceanobacillus kimchii</name>
    <dbReference type="NCBI Taxonomy" id="746691"/>
    <lineage>
        <taxon>Bacteria</taxon>
        <taxon>Bacillati</taxon>
        <taxon>Bacillota</taxon>
        <taxon>Bacilli</taxon>
        <taxon>Bacillales</taxon>
        <taxon>Bacillaceae</taxon>
        <taxon>Oceanobacillus</taxon>
    </lineage>
</organism>
<keyword evidence="1" id="KW-1133">Transmembrane helix</keyword>
<evidence type="ECO:0000313" key="2">
    <source>
        <dbReference type="EMBL" id="GLO68086.1"/>
    </source>
</evidence>
<proteinExistence type="predicted"/>
<evidence type="ECO:0000256" key="1">
    <source>
        <dbReference type="SAM" id="Phobius"/>
    </source>
</evidence>
<comment type="caution">
    <text evidence="2">The sequence shown here is derived from an EMBL/GenBank/DDBJ whole genome shotgun (WGS) entry which is preliminary data.</text>
</comment>
<dbReference type="EMBL" id="BSKO01000001">
    <property type="protein sequence ID" value="GLO68086.1"/>
    <property type="molecule type" value="Genomic_DNA"/>
</dbReference>
<accession>A0ABQ5TNZ7</accession>
<keyword evidence="3" id="KW-1185">Reference proteome</keyword>
<protein>
    <submittedName>
        <fullName evidence="2">Uncharacterized protein</fullName>
    </submittedName>
</protein>
<keyword evidence="1" id="KW-0812">Transmembrane</keyword>
<keyword evidence="1" id="KW-0472">Membrane</keyword>
<sequence>MKRQHQTIKQQLDNELEHLTFTKQRAVINHVQQQTWRQKCAAMWNKEIEVPLVPVTTVSFTLLLCFGIAFFGDSDSTPAHSYSDETIKVGGNVYWKEDFEELVMQYED</sequence>
<dbReference type="RefSeq" id="WP_317958428.1">
    <property type="nucleotide sequence ID" value="NZ_BSKO01000001.1"/>
</dbReference>
<gene>
    <name evidence="2" type="ORF">MACH08_38700</name>
</gene>
<feature type="transmembrane region" description="Helical" evidence="1">
    <location>
        <begin position="52"/>
        <end position="72"/>
    </location>
</feature>
<evidence type="ECO:0000313" key="3">
    <source>
        <dbReference type="Proteomes" id="UP001275436"/>
    </source>
</evidence>
<name>A0ABQ5TNZ7_9BACI</name>
<dbReference type="Proteomes" id="UP001275436">
    <property type="component" value="Unassembled WGS sequence"/>
</dbReference>
<reference evidence="2 3" key="1">
    <citation type="submission" date="2023-02" db="EMBL/GenBank/DDBJ databases">
        <title>Oceanobacillus kimchii IFOP_LL358 isolated form Alexandrium catenella lab strain.</title>
        <authorList>
            <person name="Gajardo G."/>
            <person name="Ueki S."/>
            <person name="Maruyama F."/>
        </authorList>
    </citation>
    <scope>NUCLEOTIDE SEQUENCE [LARGE SCALE GENOMIC DNA]</scope>
    <source>
        <strain evidence="2 3">IFOP_LL358</strain>
    </source>
</reference>